<reference evidence="3 4" key="1">
    <citation type="journal article" date="2022" name="G3 (Bethesda)">
        <title>Whole-genome sequence and methylome profiling of the almond [Prunus dulcis (Mill.) D.A. Webb] cultivar 'Nonpareil'.</title>
        <authorList>
            <person name="D'Amico-Willman K.M."/>
            <person name="Ouma W.Z."/>
            <person name="Meulia T."/>
            <person name="Sideli G.M."/>
            <person name="Gradziel T.M."/>
            <person name="Fresnedo-Ramirez J."/>
        </authorList>
    </citation>
    <scope>NUCLEOTIDE SEQUENCE [LARGE SCALE GENOMIC DNA]</scope>
    <source>
        <strain evidence="3">Clone GOH B32 T37-40</strain>
    </source>
</reference>
<evidence type="ECO:0000313" key="4">
    <source>
        <dbReference type="Proteomes" id="UP001054821"/>
    </source>
</evidence>
<feature type="compositionally biased region" description="Basic residues" evidence="1">
    <location>
        <begin position="266"/>
        <end position="275"/>
    </location>
</feature>
<dbReference type="Proteomes" id="UP001054821">
    <property type="component" value="Chromosome 3"/>
</dbReference>
<evidence type="ECO:0000256" key="1">
    <source>
        <dbReference type="SAM" id="MobiDB-lite"/>
    </source>
</evidence>
<proteinExistence type="predicted"/>
<dbReference type="Pfam" id="PF10551">
    <property type="entry name" value="MULE"/>
    <property type="match status" value="1"/>
</dbReference>
<feature type="domain" description="MULE transposase" evidence="2">
    <location>
        <begin position="67"/>
        <end position="147"/>
    </location>
</feature>
<organism evidence="3 4">
    <name type="scientific">Prunus dulcis</name>
    <name type="common">Almond</name>
    <name type="synonym">Amygdalus dulcis</name>
    <dbReference type="NCBI Taxonomy" id="3755"/>
    <lineage>
        <taxon>Eukaryota</taxon>
        <taxon>Viridiplantae</taxon>
        <taxon>Streptophyta</taxon>
        <taxon>Embryophyta</taxon>
        <taxon>Tracheophyta</taxon>
        <taxon>Spermatophyta</taxon>
        <taxon>Magnoliopsida</taxon>
        <taxon>eudicotyledons</taxon>
        <taxon>Gunneridae</taxon>
        <taxon>Pentapetalae</taxon>
        <taxon>rosids</taxon>
        <taxon>fabids</taxon>
        <taxon>Rosales</taxon>
        <taxon>Rosaceae</taxon>
        <taxon>Amygdaloideae</taxon>
        <taxon>Amygdaleae</taxon>
        <taxon>Prunus</taxon>
    </lineage>
</organism>
<comment type="caution">
    <text evidence="3">The sequence shown here is derived from an EMBL/GenBank/DDBJ whole genome shotgun (WGS) entry which is preliminary data.</text>
</comment>
<dbReference type="PANTHER" id="PTHR31973">
    <property type="entry name" value="POLYPROTEIN, PUTATIVE-RELATED"/>
    <property type="match status" value="1"/>
</dbReference>
<dbReference type="AlphaFoldDB" id="A0AAD4W4G0"/>
<feature type="compositionally biased region" description="Polar residues" evidence="1">
    <location>
        <begin position="245"/>
        <end position="259"/>
    </location>
</feature>
<name>A0AAD4W4G0_PRUDU</name>
<protein>
    <recommendedName>
        <fullName evidence="2">MULE transposase domain-containing protein</fullName>
    </recommendedName>
</protein>
<dbReference type="EMBL" id="JAJFAZ020000003">
    <property type="protein sequence ID" value="KAI5336148.1"/>
    <property type="molecule type" value="Genomic_DNA"/>
</dbReference>
<keyword evidence="4" id="KW-1185">Reference proteome</keyword>
<evidence type="ECO:0000313" key="3">
    <source>
        <dbReference type="EMBL" id="KAI5336148.1"/>
    </source>
</evidence>
<dbReference type="PANTHER" id="PTHR31973:SF187">
    <property type="entry name" value="MUTATOR TRANSPOSASE MUDRA PROTEIN"/>
    <property type="match status" value="1"/>
</dbReference>
<accession>A0AAD4W4G0</accession>
<evidence type="ECO:0000259" key="2">
    <source>
        <dbReference type="Pfam" id="PF10551"/>
    </source>
</evidence>
<feature type="region of interest" description="Disordered" evidence="1">
    <location>
        <begin position="245"/>
        <end position="288"/>
    </location>
</feature>
<gene>
    <name evidence="3" type="ORF">L3X38_015414</name>
</gene>
<dbReference type="InterPro" id="IPR018289">
    <property type="entry name" value="MULE_transposase_dom"/>
</dbReference>
<sequence>MPTQSIINAASFEFKVGISRMKAYRAKAEALRIIKGTVAEKYAMLWDYCHELEDKNSGSTTKMHWVYGGQLLITVGIDPNNETCVLAYAMIKMETRESWTWFIDLLAKNVDIVNSYGWAFISDKKKGLPGGFEDIVPNVEIRFCVRPLWDNFNKAYKGGKALEDYVNSYYNKDSYMTLYNNLIMPINGSQLWEKTNQTTIKPPAYTRQPGRPRNVRIKGAEERIDKIGKKWLGRQGMQMRCSICGSTGHNKTTHHQNLPQKEKPLLRGKGRPRKIHNQDPAVAADEAKAASRVRRKLAYARAKAVAAANKAALNASQPNVAETVGIGLRASKRQRT</sequence>